<dbReference type="EMBL" id="MWWQ01000019">
    <property type="protein sequence ID" value="OZG48820.1"/>
    <property type="molecule type" value="Genomic_DNA"/>
</dbReference>
<protein>
    <submittedName>
        <fullName evidence="4">Deoxyribonuclease</fullName>
    </submittedName>
</protein>
<dbReference type="AlphaFoldDB" id="A0A261EPP0"/>
<evidence type="ECO:0000313" key="4">
    <source>
        <dbReference type="EMBL" id="OZG48820.1"/>
    </source>
</evidence>
<dbReference type="PANTHER" id="PTHR24094:SF15">
    <property type="entry name" value="AMP-DEPENDENT SYNTHETASE_LIGASE DOMAIN-CONTAINING PROTEIN-RELATED"/>
    <property type="match status" value="1"/>
</dbReference>
<dbReference type="Proteomes" id="UP000216454">
    <property type="component" value="Unassembled WGS sequence"/>
</dbReference>
<name>A0A261EPP0_9BIFI</name>
<feature type="compositionally biased region" description="Low complexity" evidence="1">
    <location>
        <begin position="103"/>
        <end position="119"/>
    </location>
</feature>
<accession>A0A261EPP0</accession>
<evidence type="ECO:0000259" key="3">
    <source>
        <dbReference type="Pfam" id="PF07510"/>
    </source>
</evidence>
<feature type="compositionally biased region" description="Polar residues" evidence="1">
    <location>
        <begin position="92"/>
        <end position="102"/>
    </location>
</feature>
<feature type="region of interest" description="Disordered" evidence="1">
    <location>
        <begin position="53"/>
        <end position="124"/>
    </location>
</feature>
<evidence type="ECO:0000313" key="5">
    <source>
        <dbReference type="Proteomes" id="UP000216454"/>
    </source>
</evidence>
<dbReference type="RefSeq" id="WP_094691951.1">
    <property type="nucleotide sequence ID" value="NZ_MWWQ01000019.1"/>
</dbReference>
<keyword evidence="2" id="KW-1133">Transmembrane helix</keyword>
<dbReference type="InterPro" id="IPR011089">
    <property type="entry name" value="GmrSD_C"/>
</dbReference>
<dbReference type="PANTHER" id="PTHR24094">
    <property type="entry name" value="SECRETED PROTEIN"/>
    <property type="match status" value="1"/>
</dbReference>
<comment type="caution">
    <text evidence="4">The sequence shown here is derived from an EMBL/GenBank/DDBJ whole genome shotgun (WGS) entry which is preliminary data.</text>
</comment>
<keyword evidence="5" id="KW-1185">Reference proteome</keyword>
<feature type="domain" description="GmrSD restriction endonucleases C-terminal" evidence="3">
    <location>
        <begin position="173"/>
        <end position="320"/>
    </location>
</feature>
<gene>
    <name evidence="4" type="ORF">PSSU_1644</name>
</gene>
<dbReference type="Pfam" id="PF07510">
    <property type="entry name" value="GmrSD_C"/>
    <property type="match status" value="1"/>
</dbReference>
<evidence type="ECO:0000256" key="1">
    <source>
        <dbReference type="SAM" id="MobiDB-lite"/>
    </source>
</evidence>
<organism evidence="4 5">
    <name type="scientific">Pseudoscardovia suis</name>
    <dbReference type="NCBI Taxonomy" id="987063"/>
    <lineage>
        <taxon>Bacteria</taxon>
        <taxon>Bacillati</taxon>
        <taxon>Actinomycetota</taxon>
        <taxon>Actinomycetes</taxon>
        <taxon>Bifidobacteriales</taxon>
        <taxon>Bifidobacteriaceae</taxon>
        <taxon>Pseudoscardovia</taxon>
    </lineage>
</organism>
<reference evidence="4 5" key="1">
    <citation type="journal article" date="2017" name="BMC Genomics">
        <title>Comparative genomic and phylogenomic analyses of the Bifidobacteriaceae family.</title>
        <authorList>
            <person name="Lugli G.A."/>
            <person name="Milani C."/>
            <person name="Turroni F."/>
            <person name="Duranti S."/>
            <person name="Mancabelli L."/>
            <person name="Mangifesta M."/>
            <person name="Ferrario C."/>
            <person name="Modesto M."/>
            <person name="Mattarelli P."/>
            <person name="Jiri K."/>
            <person name="van Sinderen D."/>
            <person name="Ventura M."/>
        </authorList>
    </citation>
    <scope>NUCLEOTIDE SEQUENCE [LARGE SCALE GENOMIC DNA]</scope>
    <source>
        <strain evidence="4 5">DSM 24744</strain>
    </source>
</reference>
<keyword evidence="2" id="KW-0472">Membrane</keyword>
<proteinExistence type="predicted"/>
<feature type="transmembrane region" description="Helical" evidence="2">
    <location>
        <begin position="12"/>
        <end position="34"/>
    </location>
</feature>
<sequence length="336" mass="35218">MAGRGHDNGNAWQVVMGVVCIVCALVAIAGSGAGQDALSVLGVRGASIPGMRAGVEASSSPSGLPEATAPMEASGSPTPLWGDASPLAGMPSVSSQATQTDGQTQASQPSQSQATTSDSLPVASRASISMSEALQQAQNIRVQQPHVQDYDRGSMFGGWAKTHNQCGDGGNTRDLILARDLTDVTWTKTGCHVQSGTLHDPYTGQRISFHRGKQSSMSVQIDHVVALQDAWASGAWQWTQAKRVEYANSPDVLLAVDGPANEAKGSGIASLAGGKANANRQAWGGEVWMPGNTAYKCDYMAKRVWIKNQYGLSMTQAEKTQTVSTLTACLTQKQAQ</sequence>
<evidence type="ECO:0000256" key="2">
    <source>
        <dbReference type="SAM" id="Phobius"/>
    </source>
</evidence>
<keyword evidence="2" id="KW-0812">Transmembrane</keyword>